<evidence type="ECO:0000313" key="7">
    <source>
        <dbReference type="Proteomes" id="UP000266720"/>
    </source>
</evidence>
<evidence type="ECO:0000256" key="1">
    <source>
        <dbReference type="ARBA" id="ARBA00008354"/>
    </source>
</evidence>
<dbReference type="STRING" id="697581.TCARB_1943"/>
<evidence type="ECO:0000256" key="3">
    <source>
        <dbReference type="ARBA" id="ARBA00022771"/>
    </source>
</evidence>
<comment type="similarity">
    <text evidence="1">Belongs to the ZPR1 family.</text>
</comment>
<evidence type="ECO:0000256" key="4">
    <source>
        <dbReference type="ARBA" id="ARBA00022833"/>
    </source>
</evidence>
<dbReference type="PANTHER" id="PTHR10876">
    <property type="entry name" value="ZINC FINGER PROTEIN ZPR1"/>
    <property type="match status" value="1"/>
</dbReference>
<dbReference type="InterPro" id="IPR042452">
    <property type="entry name" value="ZPR1_Znf1/2"/>
</dbReference>
<organism evidence="6 7">
    <name type="scientific">Thermofilum adornatum 1505</name>
    <dbReference type="NCBI Taxonomy" id="697581"/>
    <lineage>
        <taxon>Archaea</taxon>
        <taxon>Thermoproteota</taxon>
        <taxon>Thermoprotei</taxon>
        <taxon>Thermofilales</taxon>
        <taxon>Thermofilaceae</taxon>
        <taxon>Thermofilum</taxon>
    </lineage>
</organism>
<dbReference type="InterPro" id="IPR056180">
    <property type="entry name" value="ZPR1_jr_dom"/>
</dbReference>
<sequence length="181" mass="20659">MEDITIYGKIIDEYETECPICIVGRMHVREVEYELPHIGKALIISKKCTRCGYKKNDIIPLNIKKHQRIYIRIEKNQDLYTKILRSPTATIYIPELGLELRPGIDAEMFITNIEGILHLFIDALKRIEILAQIDTSQAQEKIAQALDPGTSYTVIIDDPQGTSTVLDRPNSATQITIEYVE</sequence>
<evidence type="ECO:0000259" key="5">
    <source>
        <dbReference type="SMART" id="SM00709"/>
    </source>
</evidence>
<evidence type="ECO:0000256" key="2">
    <source>
        <dbReference type="ARBA" id="ARBA00022723"/>
    </source>
</evidence>
<accession>A0A3G1A7M5</accession>
<dbReference type="Pfam" id="PF22794">
    <property type="entry name" value="jr-ZPR1"/>
    <property type="match status" value="1"/>
</dbReference>
<dbReference type="EMBL" id="CP007493">
    <property type="protein sequence ID" value="AJB42979.1"/>
    <property type="molecule type" value="Genomic_DNA"/>
</dbReference>
<keyword evidence="4" id="KW-0862">Zinc</keyword>
<keyword evidence="3" id="KW-0863">Zinc-finger</keyword>
<keyword evidence="2" id="KW-0479">Metal-binding</keyword>
<protein>
    <submittedName>
        <fullName evidence="6">ZPR1-related zinc finger protein</fullName>
    </submittedName>
</protein>
<dbReference type="KEGG" id="tcb:TCARB_1943"/>
<dbReference type="PANTHER" id="PTHR10876:SF0">
    <property type="entry name" value="ZINC FINGER PROTEIN ZPR1"/>
    <property type="match status" value="1"/>
</dbReference>
<reference evidence="7" key="1">
    <citation type="book" date="2010" name="EXTREMOPHILES" publisher="0:0-0">
        <title>Complete genome sequences of ten hyperthermophilic archaea reveal their metabolic capabilities and possible ecological roles.</title>
        <editorList>
            <person name="?"/>
        </editorList>
        <authorList>
            <person name="Ravin N.V."/>
            <person name="Mardanov A.V."/>
            <person name="Bonch-Osmolovskaya E.A."/>
            <person name="Skryabin K.G."/>
        </authorList>
    </citation>
    <scope>NUCLEOTIDE SEQUENCE [LARGE SCALE GENOMIC DNA]</scope>
    <source>
        <strain evidence="7">1505</strain>
    </source>
</reference>
<evidence type="ECO:0000313" key="6">
    <source>
        <dbReference type="EMBL" id="AJB42979.1"/>
    </source>
</evidence>
<dbReference type="InterPro" id="IPR040141">
    <property type="entry name" value="ZPR1"/>
</dbReference>
<dbReference type="Gene3D" id="2.60.120.1040">
    <property type="entry name" value="ZPR1, A/B domain"/>
    <property type="match status" value="1"/>
</dbReference>
<feature type="domain" description="Zinc finger ZPR1-type" evidence="5">
    <location>
        <begin position="16"/>
        <end position="167"/>
    </location>
</feature>
<dbReference type="InterPro" id="IPR004457">
    <property type="entry name" value="Znf_ZPR1"/>
</dbReference>
<dbReference type="RefSeq" id="WP_052887285.1">
    <property type="nucleotide sequence ID" value="NZ_CP007493.1"/>
</dbReference>
<dbReference type="InterPro" id="IPR042451">
    <property type="entry name" value="ZPR1_A/B_dom"/>
</dbReference>
<dbReference type="SMART" id="SM00709">
    <property type="entry name" value="Zpr1"/>
    <property type="match status" value="1"/>
</dbReference>
<dbReference type="Proteomes" id="UP000266720">
    <property type="component" value="Chromosome"/>
</dbReference>
<gene>
    <name evidence="6" type="ORF">TCARB_1943</name>
</gene>
<dbReference type="NCBIfam" id="TIGR00310">
    <property type="entry name" value="ZPR1_znf"/>
    <property type="match status" value="1"/>
</dbReference>
<name>A0A3G1A7M5_9CREN</name>
<dbReference type="Gene3D" id="2.20.25.420">
    <property type="entry name" value="ZPR1, zinc finger domain"/>
    <property type="match status" value="1"/>
</dbReference>
<proteinExistence type="inferred from homology"/>
<dbReference type="GeneID" id="25407354"/>
<dbReference type="AlphaFoldDB" id="A0A3G1A7M5"/>
<dbReference type="GO" id="GO:0008270">
    <property type="term" value="F:zinc ion binding"/>
    <property type="evidence" value="ECO:0007669"/>
    <property type="project" value="UniProtKB-KW"/>
</dbReference>